<dbReference type="Pfam" id="PF05958">
    <property type="entry name" value="tRNA_U5-meth_tr"/>
    <property type="match status" value="1"/>
</dbReference>
<dbReference type="Proteomes" id="UP000565628">
    <property type="component" value="Unassembled WGS sequence"/>
</dbReference>
<dbReference type="PROSITE" id="PS50926">
    <property type="entry name" value="TRAM"/>
    <property type="match status" value="1"/>
</dbReference>
<dbReference type="EMBL" id="JAARZA010000010">
    <property type="protein sequence ID" value="MBC2242134.1"/>
    <property type="molecule type" value="Genomic_DNA"/>
</dbReference>
<evidence type="ECO:0000313" key="30">
    <source>
        <dbReference type="Proteomes" id="UP000546244"/>
    </source>
</evidence>
<gene>
    <name evidence="11" type="primary">rlmD</name>
    <name evidence="10" type="ORF">EP57_01770</name>
    <name evidence="11" type="ORF">HB811_15495</name>
    <name evidence="22" type="ORF">HBP98_15825</name>
    <name evidence="13" type="ORF">HCA46_15730</name>
    <name evidence="14" type="ORF">HCA55_15110</name>
    <name evidence="15" type="ORF">HCB06_14010</name>
    <name evidence="16" type="ORF">HCB26_14320</name>
    <name evidence="17" type="ORF">HCB27_15235</name>
    <name evidence="18" type="ORF">HCB35_16790</name>
    <name evidence="19" type="ORF">HCB69_06220</name>
    <name evidence="20" type="ORF">HCC36_09160</name>
    <name evidence="12" type="ORF">HCI99_15695</name>
    <name evidence="21" type="ORF">HCJ81_10045</name>
</gene>
<dbReference type="PROSITE" id="PS51687">
    <property type="entry name" value="SAM_MT_RNA_M5U"/>
    <property type="match status" value="1"/>
</dbReference>
<dbReference type="Proteomes" id="UP000548082">
    <property type="component" value="Unassembled WGS sequence"/>
</dbReference>
<evidence type="ECO:0000313" key="17">
    <source>
        <dbReference type="EMBL" id="MBC2177982.1"/>
    </source>
</evidence>
<dbReference type="EMBL" id="JAARMV010000005">
    <property type="protein sequence ID" value="MBC2373480.1"/>
    <property type="molecule type" value="Genomic_DNA"/>
</dbReference>
<reference evidence="24 25" key="2">
    <citation type="submission" date="2020-03" db="EMBL/GenBank/DDBJ databases">
        <title>Soil Listeria distribution.</title>
        <authorList>
            <person name="Liao J."/>
            <person name="Wiedmann M."/>
        </authorList>
    </citation>
    <scope>NUCLEOTIDE SEQUENCE [LARGE SCALE GENOMIC DNA]</scope>
    <source>
        <strain evidence="21 34">FSL L7-0039</strain>
        <strain evidence="20 28">FSL L7-0051</strain>
        <strain evidence="19 35">FSL L7-0054</strain>
        <strain evidence="18 33">FSL L7-0149</strain>
        <strain evidence="16 24">FSL L7-0245</strain>
        <strain evidence="17 27">FSL L7-0259</strain>
        <strain evidence="15 25">FSL L7-0360</strain>
        <strain evidence="14 32">FSL L7-0990</strain>
        <strain evidence="13 31">FSL L7-1017</strain>
        <strain evidence="12 26">FSL L7-1547</strain>
        <strain evidence="11 29">FSL L7-1816</strain>
        <strain evidence="22 30">FSL L7-1850</strain>
    </source>
</reference>
<dbReference type="EMBL" id="JNFA01000003">
    <property type="protein sequence ID" value="KGL44345.1"/>
    <property type="molecule type" value="Genomic_DNA"/>
</dbReference>
<dbReference type="Proteomes" id="UP000543379">
    <property type="component" value="Unassembled WGS sequence"/>
</dbReference>
<dbReference type="InterPro" id="IPR029063">
    <property type="entry name" value="SAM-dependent_MTases_sf"/>
</dbReference>
<dbReference type="Gene3D" id="2.40.50.140">
    <property type="entry name" value="Nucleic acid-binding proteins"/>
    <property type="match status" value="1"/>
</dbReference>
<evidence type="ECO:0000256" key="4">
    <source>
        <dbReference type="ARBA" id="ARBA00022691"/>
    </source>
</evidence>
<dbReference type="Proteomes" id="UP000519573">
    <property type="component" value="Unassembled WGS sequence"/>
</dbReference>
<evidence type="ECO:0000313" key="26">
    <source>
        <dbReference type="Proteomes" id="UP000533953"/>
    </source>
</evidence>
<keyword evidence="1" id="KW-0004">4Fe-4S</keyword>
<feature type="active site" evidence="8">
    <location>
        <position position="414"/>
    </location>
</feature>
<dbReference type="Gene3D" id="2.40.50.1070">
    <property type="match status" value="1"/>
</dbReference>
<dbReference type="EC" id="2.1.1.190" evidence="11"/>
<evidence type="ECO:0000256" key="2">
    <source>
        <dbReference type="ARBA" id="ARBA00022603"/>
    </source>
</evidence>
<keyword evidence="4 7" id="KW-0949">S-adenosyl-L-methionine</keyword>
<dbReference type="Proteomes" id="UP000553016">
    <property type="component" value="Unassembled WGS sequence"/>
</dbReference>
<dbReference type="GO" id="GO:0070475">
    <property type="term" value="P:rRNA base methylation"/>
    <property type="evidence" value="ECO:0007669"/>
    <property type="project" value="TreeGrafter"/>
</dbReference>
<dbReference type="eggNOG" id="COG2265">
    <property type="taxonomic scope" value="Bacteria"/>
</dbReference>
<dbReference type="Proteomes" id="UP000029844">
    <property type="component" value="Unassembled WGS sequence"/>
</dbReference>
<dbReference type="Proteomes" id="UP000541735">
    <property type="component" value="Unassembled WGS sequence"/>
</dbReference>
<dbReference type="FunFam" id="2.40.50.1070:FF:000003">
    <property type="entry name" value="23S rRNA (Uracil-5-)-methyltransferase RumA"/>
    <property type="match status" value="1"/>
</dbReference>
<dbReference type="PROSITE" id="PS01230">
    <property type="entry name" value="TRMA_1"/>
    <property type="match status" value="1"/>
</dbReference>
<feature type="binding site" evidence="7">
    <location>
        <position position="289"/>
    </location>
    <ligand>
        <name>S-adenosyl-L-methionine</name>
        <dbReference type="ChEBI" id="CHEBI:59789"/>
    </ligand>
</feature>
<evidence type="ECO:0000313" key="27">
    <source>
        <dbReference type="Proteomes" id="UP000541735"/>
    </source>
</evidence>
<dbReference type="EMBL" id="JAARYD010000009">
    <property type="protein sequence ID" value="MBC2177982.1"/>
    <property type="molecule type" value="Genomic_DNA"/>
</dbReference>
<evidence type="ECO:0000256" key="5">
    <source>
        <dbReference type="ARBA" id="ARBA00023004"/>
    </source>
</evidence>
<keyword evidence="5" id="KW-0408">Iron</keyword>
<dbReference type="NCBIfam" id="TIGR00479">
    <property type="entry name" value="rumA"/>
    <property type="match status" value="1"/>
</dbReference>
<dbReference type="STRING" id="1552123.EP57_01770"/>
<evidence type="ECO:0000313" key="31">
    <source>
        <dbReference type="Proteomes" id="UP000547643"/>
    </source>
</evidence>
<dbReference type="InterPro" id="IPR002792">
    <property type="entry name" value="TRAM_dom"/>
</dbReference>
<evidence type="ECO:0000313" key="11">
    <source>
        <dbReference type="EMBL" id="MBC1318186.1"/>
    </source>
</evidence>
<name>A0A099WJN1_9LIST</name>
<dbReference type="FunFam" id="3.40.50.150:FF:000009">
    <property type="entry name" value="23S rRNA (Uracil(1939)-C(5))-methyltransferase RlmD"/>
    <property type="match status" value="1"/>
</dbReference>
<feature type="active site" description="Nucleophile" evidence="7">
    <location>
        <position position="414"/>
    </location>
</feature>
<evidence type="ECO:0000313" key="24">
    <source>
        <dbReference type="Proteomes" id="UP000519573"/>
    </source>
</evidence>
<dbReference type="EMBL" id="JAASWV010000013">
    <property type="protein sequence ID" value="MBC2311231.1"/>
    <property type="molecule type" value="Genomic_DNA"/>
</dbReference>
<evidence type="ECO:0000256" key="6">
    <source>
        <dbReference type="ARBA" id="ARBA00023014"/>
    </source>
</evidence>
<dbReference type="OrthoDB" id="9804590at2"/>
<dbReference type="AlphaFoldDB" id="A0A099WJN1"/>
<dbReference type="EMBL" id="JAAROV010000005">
    <property type="protein sequence ID" value="MBC1318186.1"/>
    <property type="molecule type" value="Genomic_DNA"/>
</dbReference>
<evidence type="ECO:0000313" key="23">
    <source>
        <dbReference type="Proteomes" id="UP000029844"/>
    </source>
</evidence>
<dbReference type="PROSITE" id="PS01231">
    <property type="entry name" value="TRMA_2"/>
    <property type="match status" value="1"/>
</dbReference>
<evidence type="ECO:0000313" key="32">
    <source>
        <dbReference type="Proteomes" id="UP000548082"/>
    </source>
</evidence>
<dbReference type="CDD" id="cd02440">
    <property type="entry name" value="AdoMet_MTases"/>
    <property type="match status" value="1"/>
</dbReference>
<comment type="similarity">
    <text evidence="7">Belongs to the class I-like SAM-binding methyltransferase superfamily. RNA M5U methyltransferase family.</text>
</comment>
<evidence type="ECO:0000313" key="19">
    <source>
        <dbReference type="EMBL" id="MBC2283968.1"/>
    </source>
</evidence>
<evidence type="ECO:0000313" key="10">
    <source>
        <dbReference type="EMBL" id="KGL44345.1"/>
    </source>
</evidence>
<dbReference type="PANTHER" id="PTHR11061:SF45">
    <property type="match status" value="1"/>
</dbReference>
<dbReference type="SUPFAM" id="SSF53335">
    <property type="entry name" value="S-adenosyl-L-methionine-dependent methyltransferases"/>
    <property type="match status" value="1"/>
</dbReference>
<dbReference type="GO" id="GO:0051539">
    <property type="term" value="F:4 iron, 4 sulfur cluster binding"/>
    <property type="evidence" value="ECO:0007669"/>
    <property type="project" value="UniProtKB-KW"/>
</dbReference>
<evidence type="ECO:0000313" key="12">
    <source>
        <dbReference type="EMBL" id="MBC1493264.1"/>
    </source>
</evidence>
<dbReference type="Proteomes" id="UP000547643">
    <property type="component" value="Unassembled WGS sequence"/>
</dbReference>
<dbReference type="Proteomes" id="UP000529446">
    <property type="component" value="Unassembled WGS sequence"/>
</dbReference>
<evidence type="ECO:0000259" key="9">
    <source>
        <dbReference type="PROSITE" id="PS50926"/>
    </source>
</evidence>
<protein>
    <submittedName>
        <fullName evidence="11">23S rRNA (Uracil(1939)-C(5))-methyltransferase RlmD</fullName>
        <ecNumber evidence="11">2.1.1.190</ecNumber>
    </submittedName>
    <submittedName>
        <fullName evidence="10">RNA methyltransferase</fullName>
    </submittedName>
</protein>
<evidence type="ECO:0000256" key="7">
    <source>
        <dbReference type="PROSITE-ProRule" id="PRU01024"/>
    </source>
</evidence>
<evidence type="ECO:0000313" key="16">
    <source>
        <dbReference type="EMBL" id="MBC2167749.1"/>
    </source>
</evidence>
<evidence type="ECO:0000313" key="28">
    <source>
        <dbReference type="Proteomes" id="UP000543005"/>
    </source>
</evidence>
<feature type="binding site" evidence="7">
    <location>
        <position position="339"/>
    </location>
    <ligand>
        <name>S-adenosyl-L-methionine</name>
        <dbReference type="ChEBI" id="CHEBI:59789"/>
    </ligand>
</feature>
<comment type="caution">
    <text evidence="10">The sequence shown here is derived from an EMBL/GenBank/DDBJ whole genome shotgun (WGS) entry which is preliminary data.</text>
</comment>
<feature type="binding site" evidence="7">
    <location>
        <position position="318"/>
    </location>
    <ligand>
        <name>S-adenosyl-L-methionine</name>
        <dbReference type="ChEBI" id="CHEBI:59789"/>
    </ligand>
</feature>
<feature type="binding site" evidence="7">
    <location>
        <position position="387"/>
    </location>
    <ligand>
        <name>S-adenosyl-L-methionine</name>
        <dbReference type="ChEBI" id="CHEBI:59789"/>
    </ligand>
</feature>
<keyword evidence="6" id="KW-0411">Iron-sulfur</keyword>
<evidence type="ECO:0000256" key="1">
    <source>
        <dbReference type="ARBA" id="ARBA00022485"/>
    </source>
</evidence>
<evidence type="ECO:0000313" key="29">
    <source>
        <dbReference type="Proteomes" id="UP000543379"/>
    </source>
</evidence>
<evidence type="ECO:0000313" key="15">
    <source>
        <dbReference type="EMBL" id="MBC2117743.1"/>
    </source>
</evidence>
<proteinExistence type="inferred from homology"/>
<dbReference type="EMBL" id="JAARZS010000012">
    <property type="protein sequence ID" value="MBC2283968.1"/>
    <property type="molecule type" value="Genomic_DNA"/>
</dbReference>
<evidence type="ECO:0000256" key="8">
    <source>
        <dbReference type="PROSITE-ProRule" id="PRU10015"/>
    </source>
</evidence>
<dbReference type="Proteomes" id="UP000543005">
    <property type="component" value="Unassembled WGS sequence"/>
</dbReference>
<dbReference type="Proteomes" id="UP000546244">
    <property type="component" value="Unassembled WGS sequence"/>
</dbReference>
<dbReference type="PANTHER" id="PTHR11061">
    <property type="entry name" value="RNA M5U METHYLTRANSFERASE"/>
    <property type="match status" value="1"/>
</dbReference>
<keyword evidence="3 7" id="KW-0808">Transferase</keyword>
<keyword evidence="1" id="KW-0479">Metal-binding</keyword>
<dbReference type="EMBL" id="JAARXI010000008">
    <property type="protein sequence ID" value="MBC2117743.1"/>
    <property type="molecule type" value="Genomic_DNA"/>
</dbReference>
<dbReference type="Gene3D" id="3.40.50.150">
    <property type="entry name" value="Vaccinia Virus protein VP39"/>
    <property type="match status" value="1"/>
</dbReference>
<evidence type="ECO:0000256" key="3">
    <source>
        <dbReference type="ARBA" id="ARBA00022679"/>
    </source>
</evidence>
<evidence type="ECO:0000313" key="13">
    <source>
        <dbReference type="EMBL" id="MBC1780295.1"/>
    </source>
</evidence>
<dbReference type="EMBL" id="JAARUV010000007">
    <property type="protein sequence ID" value="MBC1780295.1"/>
    <property type="molecule type" value="Genomic_DNA"/>
</dbReference>
<evidence type="ECO:0000313" key="22">
    <source>
        <dbReference type="EMBL" id="MBC2373480.1"/>
    </source>
</evidence>
<dbReference type="SUPFAM" id="SSF50249">
    <property type="entry name" value="Nucleic acid-binding proteins"/>
    <property type="match status" value="1"/>
</dbReference>
<evidence type="ECO:0000313" key="18">
    <source>
        <dbReference type="EMBL" id="MBC2242134.1"/>
    </source>
</evidence>
<dbReference type="InterPro" id="IPR030390">
    <property type="entry name" value="MeTrfase_TrmA_AS"/>
</dbReference>
<keyword evidence="23" id="KW-1185">Reference proteome</keyword>
<organism evidence="10 23">
    <name type="scientific">Listeria booriae</name>
    <dbReference type="NCBI Taxonomy" id="1552123"/>
    <lineage>
        <taxon>Bacteria</taxon>
        <taxon>Bacillati</taxon>
        <taxon>Bacillota</taxon>
        <taxon>Bacilli</taxon>
        <taxon>Bacillales</taxon>
        <taxon>Listeriaceae</taxon>
        <taxon>Listeria</taxon>
    </lineage>
</organism>
<dbReference type="EMBL" id="JAARYH010000007">
    <property type="protein sequence ID" value="MBC2167749.1"/>
    <property type="molecule type" value="Genomic_DNA"/>
</dbReference>
<dbReference type="EMBL" id="JAARZT010000015">
    <property type="protein sequence ID" value="MBC2293394.1"/>
    <property type="molecule type" value="Genomic_DNA"/>
</dbReference>
<dbReference type="Proteomes" id="UP000533953">
    <property type="component" value="Unassembled WGS sequence"/>
</dbReference>
<evidence type="ECO:0000313" key="21">
    <source>
        <dbReference type="EMBL" id="MBC2311231.1"/>
    </source>
</evidence>
<dbReference type="Pfam" id="PF01938">
    <property type="entry name" value="TRAM"/>
    <property type="match status" value="1"/>
</dbReference>
<dbReference type="RefSeq" id="WP_036083616.1">
    <property type="nucleotide sequence ID" value="NZ_CBCSHQ010000022.1"/>
</dbReference>
<dbReference type="InterPro" id="IPR012340">
    <property type="entry name" value="NA-bd_OB-fold"/>
</dbReference>
<dbReference type="EMBL" id="JAASTX010000029">
    <property type="protein sequence ID" value="MBC1493264.1"/>
    <property type="molecule type" value="Genomic_DNA"/>
</dbReference>
<evidence type="ECO:0000313" key="35">
    <source>
        <dbReference type="Proteomes" id="UP000585696"/>
    </source>
</evidence>
<sequence>MSENPVTQGQQFPLTIKRIGINGEGIGYFKRSVVFVPGALTGEEVVVEATKVNPRYTEAKIRKIRKKSQHRVTAPCPVYDACGGCQLQHLAYPEQLKMKKDLIVQAIEKHTRFHLEQINIRDTIGMGNPWGYRNKSQFQVREIDDTVETGLFGADSHELVPIENCIVQHPDTVKVTNLVRDLLEELEIPIYEEERNSGIVRTIVVRTGIKTGEIQLVLVTNSKKLPRKRELIERVQTMIPEVVSIMQNVNQAKTSIIFGEETMHLAGKEKITEKLAEIEFDLSARAFFQLNPSQTEKLYREVARAVRLTGNEKIVDAYCGVGTIGLSLASKAAEVRGMDTIAESITDANENAKRAGITNATFETGKAEEVFPKWIKAGFKPDTIIVDPPRVGCEESLIQSILKTGAKQVIYVSCNPSTLARDIQLLAKKYNIKYIQPLDMFPHTAHVESVTLLTLKS</sequence>
<evidence type="ECO:0000313" key="14">
    <source>
        <dbReference type="EMBL" id="MBC1798063.1"/>
    </source>
</evidence>
<evidence type="ECO:0000313" key="20">
    <source>
        <dbReference type="EMBL" id="MBC2293394.1"/>
    </source>
</evidence>
<keyword evidence="2 7" id="KW-0489">Methyltransferase</keyword>
<dbReference type="GO" id="GO:0070041">
    <property type="term" value="F:rRNA (uridine-C5-)-methyltransferase activity"/>
    <property type="evidence" value="ECO:0007669"/>
    <property type="project" value="TreeGrafter"/>
</dbReference>
<accession>A0A099WJN1</accession>
<dbReference type="InterPro" id="IPR030391">
    <property type="entry name" value="MeTrfase_TrmA_CS"/>
</dbReference>
<dbReference type="EMBL" id="JAARVD010000008">
    <property type="protein sequence ID" value="MBC1798063.1"/>
    <property type="molecule type" value="Genomic_DNA"/>
</dbReference>
<feature type="domain" description="TRAM" evidence="9">
    <location>
        <begin position="5"/>
        <end position="63"/>
    </location>
</feature>
<reference evidence="10 23" key="1">
    <citation type="submission" date="2014-05" db="EMBL/GenBank/DDBJ databases">
        <title>Novel Listeriaceae from food processing environments.</title>
        <authorList>
            <person name="den Bakker H.C."/>
        </authorList>
    </citation>
    <scope>NUCLEOTIDE SEQUENCE [LARGE SCALE GENOMIC DNA]</scope>
    <source>
        <strain evidence="10 23">FSL A5-0281</strain>
    </source>
</reference>
<dbReference type="GeneID" id="58716169"/>
<evidence type="ECO:0000313" key="34">
    <source>
        <dbReference type="Proteomes" id="UP000565628"/>
    </source>
</evidence>
<evidence type="ECO:0000313" key="25">
    <source>
        <dbReference type="Proteomes" id="UP000529446"/>
    </source>
</evidence>
<dbReference type="InterPro" id="IPR010280">
    <property type="entry name" value="U5_MeTrfase_fam"/>
</dbReference>
<dbReference type="Proteomes" id="UP000585696">
    <property type="component" value="Unassembled WGS sequence"/>
</dbReference>
<evidence type="ECO:0000313" key="33">
    <source>
        <dbReference type="Proteomes" id="UP000553016"/>
    </source>
</evidence>
<dbReference type="FunFam" id="2.40.50.140:FF:000097">
    <property type="entry name" value="23S rRNA (uracil(1939)-C(5))-methyltransferase RlmD"/>
    <property type="match status" value="1"/>
</dbReference>